<dbReference type="EMBL" id="MK562503">
    <property type="protein sequence ID" value="QBP32909.1"/>
    <property type="molecule type" value="Genomic_DNA"/>
</dbReference>
<evidence type="ECO:0000313" key="2">
    <source>
        <dbReference type="EMBL" id="QBP32909.1"/>
    </source>
</evidence>
<sequence length="574" mass="63907">MDEPAYILPGRTIIKEILNNHKQEEVKPMQLEINANAISMSLVTGGYHDGNVYYLTHELPLEELADELGKWIKSEHTPEEVILRMHRTFWYSYIGPEILLSRDNHPRGSTIGLHWEDLTGGTASAILTKLGWKSAGWDQEITATSPAGLVQAAQSLLLGHFNLVLHKDASAFANAFIDDYKEVVQKTAGDMGVYYNTSTGLYSVKKVDLVKLLMNLNGIFANRGAVLVGEGFKDGNPMAILAQPVFRDGQLQGVKLQEQRMGRFLTSIFGNAKDFRPAIDDLKVYNKKPQSYLCVTEEEWYNAYEQGPGSCMTDYKFDCSPVRVYATTSHGLPDNGLRLCINYTGELFGKGFRVLNRAIVNINTKEYVRAYGENGDAVMRSLGYERDTGATDGAILAKIPHPRNNGAYLMPYLDGSDDEVDDNDDHWVITCSGDYGATDANGYIYAGGRCCDCCDERVDEDSLTETAGGDEVCGDCLAENYVVPLDREEYYHRCDCTHSEYEGGWVYDSDVVDCPVYGCVYYGNTIFAQGQRVHEDATEWCEALGDHILTEEAAANLDEPYLGRDEEDTEEEAA</sequence>
<evidence type="ECO:0000313" key="3">
    <source>
        <dbReference type="Proteomes" id="UP000294568"/>
    </source>
</evidence>
<protein>
    <submittedName>
        <fullName evidence="2">Uncharacterized protein</fullName>
    </submittedName>
</protein>
<proteinExistence type="predicted"/>
<dbReference type="Proteomes" id="UP000294568">
    <property type="component" value="Segment"/>
</dbReference>
<gene>
    <name evidence="2" type="ORF">HRP29_gp9</name>
</gene>
<name>A0A482JKR3_9CAUD</name>
<accession>A0A482JKR3</accession>
<keyword evidence="3" id="KW-1185">Reference proteome</keyword>
<evidence type="ECO:0000256" key="1">
    <source>
        <dbReference type="SAM" id="MobiDB-lite"/>
    </source>
</evidence>
<feature type="region of interest" description="Disordered" evidence="1">
    <location>
        <begin position="555"/>
        <end position="574"/>
    </location>
</feature>
<feature type="compositionally biased region" description="Acidic residues" evidence="1">
    <location>
        <begin position="565"/>
        <end position="574"/>
    </location>
</feature>
<reference evidence="2 3" key="1">
    <citation type="submission" date="2019-02" db="EMBL/GenBank/DDBJ databases">
        <title>A cornucopia of Shigella phages from the Cornhusker state.</title>
        <authorList>
            <person name="Doore S.M."/>
            <person name="Schrad J.R."/>
            <person name="Perrett H.R."/>
            <person name="Dover J.A."/>
            <person name="Schrad K.P."/>
            <person name="Dean W.F."/>
            <person name="Parent K.N."/>
        </authorList>
    </citation>
    <scope>NUCLEOTIDE SEQUENCE [LARGE SCALE GENOMIC DNA]</scope>
</reference>
<organism evidence="2 3">
    <name type="scientific">Shigella phage Buco</name>
    <dbReference type="NCBI Taxonomy" id="2530183"/>
    <lineage>
        <taxon>Viruses</taxon>
        <taxon>Duplodnaviria</taxon>
        <taxon>Heunggongvirae</taxon>
        <taxon>Uroviricota</taxon>
        <taxon>Caudoviricetes</taxon>
        <taxon>Autographivirales</taxon>
        <taxon>Autoscriptoviridae</taxon>
        <taxon>Slopekvirinae</taxon>
        <taxon>Bucovirus</taxon>
        <taxon>Bucovirus buco</taxon>
    </lineage>
</organism>